<feature type="transmembrane region" description="Helical" evidence="6">
    <location>
        <begin position="389"/>
        <end position="417"/>
    </location>
</feature>
<feature type="transmembrane region" description="Helical" evidence="6">
    <location>
        <begin position="511"/>
        <end position="536"/>
    </location>
</feature>
<evidence type="ECO:0000256" key="2">
    <source>
        <dbReference type="ARBA" id="ARBA00022475"/>
    </source>
</evidence>
<accession>A0ABS7IE80</accession>
<dbReference type="InterPro" id="IPR036249">
    <property type="entry name" value="Thioredoxin-like_sf"/>
</dbReference>
<name>A0ABS7IE80_9HYPH</name>
<evidence type="ECO:0000256" key="4">
    <source>
        <dbReference type="ARBA" id="ARBA00022989"/>
    </source>
</evidence>
<evidence type="ECO:0000313" key="9">
    <source>
        <dbReference type="Proteomes" id="UP000770629"/>
    </source>
</evidence>
<proteinExistence type="inferred from homology"/>
<evidence type="ECO:0000256" key="1">
    <source>
        <dbReference type="ARBA" id="ARBA00004429"/>
    </source>
</evidence>
<keyword evidence="9" id="KW-1185">Reference proteome</keyword>
<protein>
    <recommendedName>
        <fullName evidence="6">Na(+)/H(+) antiporter NhaA</fullName>
    </recommendedName>
    <alternativeName>
        <fullName evidence="6">Sodium/proton antiporter NhaA</fullName>
    </alternativeName>
</protein>
<evidence type="ECO:0000256" key="5">
    <source>
        <dbReference type="ARBA" id="ARBA00023136"/>
    </source>
</evidence>
<dbReference type="PANTHER" id="PTHR30341:SF0">
    <property type="entry name" value="NA(+)_H(+) ANTIPORTER NHAA"/>
    <property type="match status" value="1"/>
</dbReference>
<evidence type="ECO:0000313" key="8">
    <source>
        <dbReference type="EMBL" id="MBX5088320.1"/>
    </source>
</evidence>
<gene>
    <name evidence="6 8" type="primary">nhaA</name>
    <name evidence="8" type="ORF">HJB60_03905</name>
</gene>
<feature type="transmembrane region" description="Helical" evidence="6">
    <location>
        <begin position="302"/>
        <end position="322"/>
    </location>
</feature>
<keyword evidence="6" id="KW-0739">Sodium transport</keyword>
<keyword evidence="5 6" id="KW-0472">Membrane</keyword>
<feature type="transmembrane region" description="Helical" evidence="6">
    <location>
        <begin position="361"/>
        <end position="377"/>
    </location>
</feature>
<evidence type="ECO:0000256" key="6">
    <source>
        <dbReference type="HAMAP-Rule" id="MF_01844"/>
    </source>
</evidence>
<dbReference type="RefSeq" id="WP_221118486.1">
    <property type="nucleotide sequence ID" value="NZ_JABDYF010000001.1"/>
</dbReference>
<dbReference type="Proteomes" id="UP000770629">
    <property type="component" value="Unassembled WGS sequence"/>
</dbReference>
<keyword evidence="3 6" id="KW-0812">Transmembrane</keyword>
<dbReference type="SUPFAM" id="SSF52833">
    <property type="entry name" value="Thioredoxin-like"/>
    <property type="match status" value="1"/>
</dbReference>
<dbReference type="InterPro" id="IPR004670">
    <property type="entry name" value="NhaA"/>
</dbReference>
<keyword evidence="6" id="KW-0813">Transport</keyword>
<comment type="function">
    <text evidence="6">Na(+)/H(+) antiporter that extrudes sodium in exchange for external protons.</text>
</comment>
<keyword evidence="6" id="KW-0406">Ion transport</keyword>
<feature type="transmembrane region" description="Helical" evidence="6">
    <location>
        <begin position="198"/>
        <end position="219"/>
    </location>
</feature>
<feature type="transmembrane region" description="Helical" evidence="6">
    <location>
        <begin position="548"/>
        <end position="570"/>
    </location>
</feature>
<dbReference type="HAMAP" id="MF_01844">
    <property type="entry name" value="NhaA"/>
    <property type="match status" value="1"/>
</dbReference>
<feature type="transmembrane region" description="Helical" evidence="6">
    <location>
        <begin position="239"/>
        <end position="258"/>
    </location>
</feature>
<dbReference type="Pfam" id="PF06965">
    <property type="entry name" value="Na_H_antiport_1"/>
    <property type="match status" value="1"/>
</dbReference>
<dbReference type="PANTHER" id="PTHR30341">
    <property type="entry name" value="SODIUM ION/PROTON ANTIPORTER NHAA-RELATED"/>
    <property type="match status" value="1"/>
</dbReference>
<reference evidence="8 9" key="1">
    <citation type="submission" date="2020-04" db="EMBL/GenBank/DDBJ databases">
        <title>Global-level population genomics: horizontal gene transfer, symbiosis and evolution in Rhizobia.</title>
        <authorList>
            <person name="Gai Y."/>
        </authorList>
    </citation>
    <scope>NUCLEOTIDE SEQUENCE [LARGE SCALE GENOMIC DNA]</scope>
    <source>
        <strain evidence="8 9">BLR33</strain>
    </source>
</reference>
<comment type="subcellular location">
    <subcellularLocation>
        <location evidence="1">Cell inner membrane</location>
        <topology evidence="1">Multi-pass membrane protein</topology>
    </subcellularLocation>
    <subcellularLocation>
        <location evidence="6">Cell membrane</location>
        <topology evidence="6">Multi-pass membrane protein</topology>
    </subcellularLocation>
</comment>
<comment type="caution">
    <text evidence="8">The sequence shown here is derived from an EMBL/GenBank/DDBJ whole genome shotgun (WGS) entry which is preliminary data.</text>
</comment>
<dbReference type="NCBIfam" id="TIGR00773">
    <property type="entry name" value="NhaA"/>
    <property type="match status" value="1"/>
</dbReference>
<dbReference type="Pfam" id="PF13462">
    <property type="entry name" value="Thioredoxin_4"/>
    <property type="match status" value="1"/>
</dbReference>
<feature type="transmembrane region" description="Helical" evidence="6">
    <location>
        <begin position="576"/>
        <end position="599"/>
    </location>
</feature>
<feature type="transmembrane region" description="Helical" evidence="6">
    <location>
        <begin position="270"/>
        <end position="296"/>
    </location>
</feature>
<dbReference type="InterPro" id="IPR012336">
    <property type="entry name" value="Thioredoxin-like_fold"/>
</dbReference>
<keyword evidence="6" id="KW-0050">Antiport</keyword>
<dbReference type="Gene3D" id="1.20.1530.10">
    <property type="entry name" value="Na+/H+ antiporter like domain"/>
    <property type="match status" value="1"/>
</dbReference>
<keyword evidence="6" id="KW-0915">Sodium</keyword>
<feature type="domain" description="Thioredoxin-like fold" evidence="7">
    <location>
        <begin position="18"/>
        <end position="172"/>
    </location>
</feature>
<dbReference type="InterPro" id="IPR023171">
    <property type="entry name" value="Na/H_antiporter_dom_sf"/>
</dbReference>
<dbReference type="Gene3D" id="3.40.30.10">
    <property type="entry name" value="Glutaredoxin"/>
    <property type="match status" value="1"/>
</dbReference>
<organism evidence="8 9">
    <name type="scientific">Rhizobium lentis</name>
    <dbReference type="NCBI Taxonomy" id="1138194"/>
    <lineage>
        <taxon>Bacteria</taxon>
        <taxon>Pseudomonadati</taxon>
        <taxon>Pseudomonadota</taxon>
        <taxon>Alphaproteobacteria</taxon>
        <taxon>Hyphomicrobiales</taxon>
        <taxon>Rhizobiaceae</taxon>
        <taxon>Rhizobium/Agrobacterium group</taxon>
        <taxon>Rhizobium</taxon>
    </lineage>
</organism>
<keyword evidence="4 6" id="KW-1133">Transmembrane helix</keyword>
<keyword evidence="2 6" id="KW-1003">Cell membrane</keyword>
<feature type="transmembrane region" description="Helical" evidence="6">
    <location>
        <begin position="334"/>
        <end position="355"/>
    </location>
</feature>
<evidence type="ECO:0000259" key="7">
    <source>
        <dbReference type="Pfam" id="PF13462"/>
    </source>
</evidence>
<dbReference type="EMBL" id="JABDYF010000001">
    <property type="protein sequence ID" value="MBX5088320.1"/>
    <property type="molecule type" value="Genomic_DNA"/>
</dbReference>
<evidence type="ECO:0000256" key="3">
    <source>
        <dbReference type="ARBA" id="ARBA00022692"/>
    </source>
</evidence>
<comment type="similarity">
    <text evidence="6">Belongs to the NhaA Na(+)/H(+) (TC 2.A.33) antiporter family.</text>
</comment>
<sequence length="622" mass="66310">MHTDLNRWLDRPVDPSRDHVLGAASAELTLVEYGSYDCPHCRMANEEIARLRSHFGDRMRYVFRHLPIAGSDLALRAATVAETARSDEEFWHIHVRLMTRSSELTAEDIDAVTVDVGGPGGFRSSAEAAAAAKARVEEDITSGRASGVRYTPTFFINDRRYDGPWDMSSMSDAMLGRLGHRVQSAAVDFASWGPSAGVLLLIASVVAVLLSNSAAGAMFEDLLHSEFAFMFGSAGFRLSALHWINDGLLTVFFIVVGLEIKRELTVGRLATINTAALPIAAAIGGMVAPALIYWLFLPAGPLSHGWGIPMATDTAFAVALIVMMGRRVPVELRVFLTAAAIVDDIGSIAVVALFYTSELQLAYALAACVVTSILWGLGRAHVYRVSVYLLFGVFLWIFVFASGLHASLAGIVLALFIPTRSAPNLPAMMVQANAIIAAEARSGDALRHGPSLPALRALDAIHDRIESPADRLLRHAGARTSYVILPLFALANAGVEFNAETLASHQPLMTAIATGLFVGKPLGIMLACAAAIQFGIARKPEAYSWQQLFGAAALAGIGFTMSLFIAGQAFRNSPEFAAAKIAVFGASLLSAVAGSALLLTSKQMSTDFAVEPPQEAAPAQTT</sequence>
<comment type="catalytic activity">
    <reaction evidence="6">
        <text>Na(+)(in) + 2 H(+)(out) = Na(+)(out) + 2 H(+)(in)</text>
        <dbReference type="Rhea" id="RHEA:29251"/>
        <dbReference type="ChEBI" id="CHEBI:15378"/>
        <dbReference type="ChEBI" id="CHEBI:29101"/>
    </reaction>
</comment>